<evidence type="ECO:0000313" key="7">
    <source>
        <dbReference type="Proteomes" id="UP000321805"/>
    </source>
</evidence>
<feature type="domain" description="FAD-dependent oxidoreductase 2 FAD-binding" evidence="5">
    <location>
        <begin position="7"/>
        <end position="461"/>
    </location>
</feature>
<dbReference type="OrthoDB" id="9813348at2"/>
<protein>
    <submittedName>
        <fullName evidence="6">FAD-dependent oxidoreductase</fullName>
    </submittedName>
</protein>
<keyword evidence="7" id="KW-1185">Reference proteome</keyword>
<dbReference type="GO" id="GO:0033765">
    <property type="term" value="F:steroid dehydrogenase activity, acting on the CH-CH group of donors"/>
    <property type="evidence" value="ECO:0007669"/>
    <property type="project" value="UniProtKB-ARBA"/>
</dbReference>
<evidence type="ECO:0000313" key="6">
    <source>
        <dbReference type="EMBL" id="QEC48029.1"/>
    </source>
</evidence>
<keyword evidence="4" id="KW-0560">Oxidoreductase</keyword>
<dbReference type="Gene3D" id="3.90.700.10">
    <property type="entry name" value="Succinate dehydrogenase/fumarate reductase flavoprotein, catalytic domain"/>
    <property type="match status" value="1"/>
</dbReference>
<dbReference type="InterPro" id="IPR036188">
    <property type="entry name" value="FAD/NAD-bd_sf"/>
</dbReference>
<dbReference type="PANTHER" id="PTHR43400:SF7">
    <property type="entry name" value="FAD-DEPENDENT OXIDOREDUCTASE 2 FAD BINDING DOMAIN-CONTAINING PROTEIN"/>
    <property type="match status" value="1"/>
</dbReference>
<name>A0A5B8U4I2_9ACTN</name>
<dbReference type="InterPro" id="IPR050315">
    <property type="entry name" value="FAD-oxidoreductase_2"/>
</dbReference>
<keyword evidence="2" id="KW-0285">Flavoprotein</keyword>
<dbReference type="InterPro" id="IPR003953">
    <property type="entry name" value="FAD-dep_OxRdtase_2_FAD-bd"/>
</dbReference>
<dbReference type="PANTHER" id="PTHR43400">
    <property type="entry name" value="FUMARATE REDUCTASE"/>
    <property type="match status" value="1"/>
</dbReference>
<dbReference type="KEGG" id="bsol:FSW04_10905"/>
<dbReference type="InterPro" id="IPR027477">
    <property type="entry name" value="Succ_DH/fumarate_Rdtase_cat_sf"/>
</dbReference>
<evidence type="ECO:0000256" key="1">
    <source>
        <dbReference type="ARBA" id="ARBA00001974"/>
    </source>
</evidence>
<dbReference type="SUPFAM" id="SSF51905">
    <property type="entry name" value="FAD/NAD(P)-binding domain"/>
    <property type="match status" value="1"/>
</dbReference>
<evidence type="ECO:0000259" key="5">
    <source>
        <dbReference type="Pfam" id="PF00890"/>
    </source>
</evidence>
<reference evidence="6 7" key="1">
    <citation type="journal article" date="2018" name="J. Microbiol.">
        <title>Baekduia soli gen. nov., sp. nov., a novel bacterium isolated from the soil of Baekdu Mountain and proposal of a novel family name, Baekduiaceae fam. nov.</title>
        <authorList>
            <person name="An D.S."/>
            <person name="Siddiqi M.Z."/>
            <person name="Kim K.H."/>
            <person name="Yu H.S."/>
            <person name="Im W.T."/>
        </authorList>
    </citation>
    <scope>NUCLEOTIDE SEQUENCE [LARGE SCALE GENOMIC DNA]</scope>
    <source>
        <strain evidence="6 7">BR7-21</strain>
    </source>
</reference>
<accession>A0A5B8U4I2</accession>
<dbReference type="SUPFAM" id="SSF56425">
    <property type="entry name" value="Succinate dehydrogenase/fumarate reductase flavoprotein, catalytic domain"/>
    <property type="match status" value="1"/>
</dbReference>
<evidence type="ECO:0000256" key="2">
    <source>
        <dbReference type="ARBA" id="ARBA00022630"/>
    </source>
</evidence>
<comment type="cofactor">
    <cofactor evidence="1">
        <name>FAD</name>
        <dbReference type="ChEBI" id="CHEBI:57692"/>
    </cofactor>
</comment>
<evidence type="ECO:0000256" key="3">
    <source>
        <dbReference type="ARBA" id="ARBA00022827"/>
    </source>
</evidence>
<evidence type="ECO:0000256" key="4">
    <source>
        <dbReference type="ARBA" id="ARBA00023002"/>
    </source>
</evidence>
<gene>
    <name evidence="6" type="ORF">FSW04_10905</name>
</gene>
<dbReference type="Pfam" id="PF00890">
    <property type="entry name" value="FAD_binding_2"/>
    <property type="match status" value="1"/>
</dbReference>
<proteinExistence type="predicted"/>
<organism evidence="6 7">
    <name type="scientific">Baekduia soli</name>
    <dbReference type="NCBI Taxonomy" id="496014"/>
    <lineage>
        <taxon>Bacteria</taxon>
        <taxon>Bacillati</taxon>
        <taxon>Actinomycetota</taxon>
        <taxon>Thermoleophilia</taxon>
        <taxon>Solirubrobacterales</taxon>
        <taxon>Baekduiaceae</taxon>
        <taxon>Baekduia</taxon>
    </lineage>
</organism>
<dbReference type="PRINTS" id="PR00368">
    <property type="entry name" value="FADPNR"/>
</dbReference>
<dbReference type="Gene3D" id="3.50.50.60">
    <property type="entry name" value="FAD/NAD(P)-binding domain"/>
    <property type="match status" value="1"/>
</dbReference>
<dbReference type="EMBL" id="CP042430">
    <property type="protein sequence ID" value="QEC48029.1"/>
    <property type="molecule type" value="Genomic_DNA"/>
</dbReference>
<dbReference type="Proteomes" id="UP000321805">
    <property type="component" value="Chromosome"/>
</dbReference>
<sequence length="487" mass="51274">MEFLECDVVVVGTGIAGLSAALSASDGGADVVVVERAARGEHGGNTRYTEAFLRMKSVAEASDDFEDRLGDEPGHHIDPALAMATLGEEAEWHPLVRALNFTTPALIERFAQEAGPTLQWLETFGLRFESLATPFITTSTTRLMPVGGGLALVEALTAAADARSLRFAFETTARSLVERDDGTIGGLRARRADGRPLEVRADAVILACGGFQGNDEMMARYVDRAAYVRPIARGGYYDRGEGIQMALDAGAAAAGNYRLFHAEPIDPRSGLAEPALFVFPYGLLVNREGRRFVDEAPGTVDATYEAITRRILEQSGGMAYVILDEKIEDVPNYRVAIRTDQPAITAGSLDALAAALGLPADALAATIAEYNAACPTGGDFAPLAVDGRATAGLDPPKSNWARTIDTPPFRAYPISCANVFSFGGVQVTSSAQVVGGDGQVMRGLYAAGEVIGMYHGTYVGSTSVLRGAVFGRLAGAHAARSSPAPAP</sequence>
<keyword evidence="3" id="KW-0274">FAD</keyword>
<dbReference type="AlphaFoldDB" id="A0A5B8U4I2"/>
<dbReference type="RefSeq" id="WP_146919151.1">
    <property type="nucleotide sequence ID" value="NZ_CP042430.1"/>
</dbReference>